<gene>
    <name evidence="2" type="ORF">AW736_18875</name>
</gene>
<protein>
    <recommendedName>
        <fullName evidence="4">Sorbitol-6-phosphate 2-dehydrogenase</fullName>
    </recommendedName>
</protein>
<organism evidence="2 3">
    <name type="scientific">Termitidicoccus mucosus</name>
    <dbReference type="NCBI Taxonomy" id="1184151"/>
    <lineage>
        <taxon>Bacteria</taxon>
        <taxon>Pseudomonadati</taxon>
        <taxon>Verrucomicrobiota</taxon>
        <taxon>Opitutia</taxon>
        <taxon>Opitutales</taxon>
        <taxon>Opitutaceae</taxon>
        <taxon>Termitidicoccus</taxon>
    </lineage>
</organism>
<comment type="caution">
    <text evidence="2">The sequence shown here is derived from an EMBL/GenBank/DDBJ whole genome shotgun (WGS) entry which is preliminary data.</text>
</comment>
<dbReference type="AlphaFoldDB" id="A0A178IGI6"/>
<keyword evidence="3" id="KW-1185">Reference proteome</keyword>
<dbReference type="InterPro" id="IPR036291">
    <property type="entry name" value="NAD(P)-bd_dom_sf"/>
</dbReference>
<dbReference type="SUPFAM" id="SSF51735">
    <property type="entry name" value="NAD(P)-binding Rossmann-fold domains"/>
    <property type="match status" value="1"/>
</dbReference>
<evidence type="ECO:0008006" key="4">
    <source>
        <dbReference type="Google" id="ProtNLM"/>
    </source>
</evidence>
<dbReference type="Gene3D" id="3.40.50.720">
    <property type="entry name" value="NAD(P)-binding Rossmann-like Domain"/>
    <property type="match status" value="1"/>
</dbReference>
<dbReference type="EMBL" id="LRRQ01000144">
    <property type="protein sequence ID" value="OAM88136.1"/>
    <property type="molecule type" value="Genomic_DNA"/>
</dbReference>
<dbReference type="PROSITE" id="PS00061">
    <property type="entry name" value="ADH_SHORT"/>
    <property type="match status" value="1"/>
</dbReference>
<accession>A0A178IGI6</accession>
<dbReference type="STRING" id="1184151.AW736_18875"/>
<comment type="similarity">
    <text evidence="1">Belongs to the short-chain dehydrogenases/reductases (SDR) family.</text>
</comment>
<dbReference type="InterPro" id="IPR002347">
    <property type="entry name" value="SDR_fam"/>
</dbReference>
<proteinExistence type="inferred from homology"/>
<dbReference type="OrthoDB" id="9803333at2"/>
<evidence type="ECO:0000313" key="3">
    <source>
        <dbReference type="Proteomes" id="UP000078486"/>
    </source>
</evidence>
<evidence type="ECO:0000313" key="2">
    <source>
        <dbReference type="EMBL" id="OAM88136.1"/>
    </source>
</evidence>
<dbReference type="InterPro" id="IPR020904">
    <property type="entry name" value="Sc_DH/Rdtase_CS"/>
</dbReference>
<dbReference type="PANTHER" id="PTHR42760:SF105">
    <property type="entry name" value="SORBITOL-6-PHOSPHATE 2-DEHYDROGENASE"/>
    <property type="match status" value="1"/>
</dbReference>
<dbReference type="PRINTS" id="PR00081">
    <property type="entry name" value="GDHRDH"/>
</dbReference>
<evidence type="ECO:0000256" key="1">
    <source>
        <dbReference type="ARBA" id="ARBA00006484"/>
    </source>
</evidence>
<name>A0A178IGI6_9BACT</name>
<sequence length="376" mass="38026">MTTEVTLAQILRGVVLGRTRRPAAVSYTPDGAPGAPVIDVSAPPPDDIAAIARGIAGGLPGGIPGAATLRRGGRCFSYRITSEIFPANRATTMKNRVAVVTGAAQGLGAEIARGLAAGGAIVHLADTNAAGAARLAEQFNAGCGGGAAAPVAFAHGADVADEESVARLCEDIALRSGGLDLCVSNAGIVRGAGGILGQDIAALRLVAEVNYVGFAVVAKHAGGMMKTQHIAAGAAAPGAAAWTSDIIQINSKSGLEGSGKNGAYAGSKFGGVGLVQSFAKELVEWGIKVNAVCPGNFFDGPLWSEPERGLFAQYLRAGKVPGARTAAEVRAFYEAKTPMGRGCGAADVLRAVYYLVEQQYETGQALPVTGGQVMLN</sequence>
<dbReference type="GO" id="GO:0016616">
    <property type="term" value="F:oxidoreductase activity, acting on the CH-OH group of donors, NAD or NADP as acceptor"/>
    <property type="evidence" value="ECO:0007669"/>
    <property type="project" value="TreeGrafter"/>
</dbReference>
<reference evidence="2 3" key="1">
    <citation type="submission" date="2016-01" db="EMBL/GenBank/DDBJ databases">
        <title>High potential of lignocellulose degradation of a new Verrucomicrobia species.</title>
        <authorList>
            <person name="Wang Y."/>
            <person name="Shi Y."/>
            <person name="Qiu Z."/>
            <person name="Liu S."/>
            <person name="Yang H."/>
        </authorList>
    </citation>
    <scope>NUCLEOTIDE SEQUENCE [LARGE SCALE GENOMIC DNA]</scope>
    <source>
        <strain evidence="2 3">TSB47</strain>
    </source>
</reference>
<dbReference type="RefSeq" id="WP_068771855.1">
    <property type="nucleotide sequence ID" value="NZ_CP109796.1"/>
</dbReference>
<dbReference type="Pfam" id="PF00106">
    <property type="entry name" value="adh_short"/>
    <property type="match status" value="1"/>
</dbReference>
<dbReference type="PANTHER" id="PTHR42760">
    <property type="entry name" value="SHORT-CHAIN DEHYDROGENASES/REDUCTASES FAMILY MEMBER"/>
    <property type="match status" value="1"/>
</dbReference>
<dbReference type="Proteomes" id="UP000078486">
    <property type="component" value="Unassembled WGS sequence"/>
</dbReference>